<proteinExistence type="predicted"/>
<sequence>MYYYRGAAFKVNRTNPDPPCIHDAASFDSAETQQKAERRRLHLWVGEEDQPMTHDPALTHDPNHLNNDLNHPNNHNLGDPEGLDAHAVNKD</sequence>
<dbReference type="AlphaFoldDB" id="A0A4U5U7Q3"/>
<dbReference type="STRING" id="240159.A0A4U5U7Q3"/>
<evidence type="ECO:0000313" key="2">
    <source>
        <dbReference type="EMBL" id="TKS70323.1"/>
    </source>
</evidence>
<reference evidence="2 3" key="1">
    <citation type="submission" date="2019-01" db="EMBL/GenBank/DDBJ databases">
        <title>Genome Assembly of Collichthys lucidus.</title>
        <authorList>
            <person name="Cai M."/>
            <person name="Xiao S."/>
        </authorList>
    </citation>
    <scope>NUCLEOTIDE SEQUENCE [LARGE SCALE GENOMIC DNA]</scope>
    <source>
        <strain evidence="2">JT15FE1705JMU</strain>
        <tissue evidence="2">Muscle</tissue>
    </source>
</reference>
<name>A0A4U5U7Q3_COLLU</name>
<dbReference type="EMBL" id="CM014081">
    <property type="protein sequence ID" value="TKS70323.1"/>
    <property type="molecule type" value="Genomic_DNA"/>
</dbReference>
<accession>A0A4U5U7Q3</accession>
<feature type="compositionally biased region" description="Low complexity" evidence="1">
    <location>
        <begin position="64"/>
        <end position="80"/>
    </location>
</feature>
<dbReference type="Proteomes" id="UP000298787">
    <property type="component" value="Chromosome 4"/>
</dbReference>
<evidence type="ECO:0000313" key="3">
    <source>
        <dbReference type="Proteomes" id="UP000298787"/>
    </source>
</evidence>
<evidence type="ECO:0000256" key="1">
    <source>
        <dbReference type="SAM" id="MobiDB-lite"/>
    </source>
</evidence>
<protein>
    <submittedName>
        <fullName evidence="2">Uncharacterized protein</fullName>
    </submittedName>
</protein>
<organism evidence="2 3">
    <name type="scientific">Collichthys lucidus</name>
    <name type="common">Big head croaker</name>
    <name type="synonym">Sciaena lucida</name>
    <dbReference type="NCBI Taxonomy" id="240159"/>
    <lineage>
        <taxon>Eukaryota</taxon>
        <taxon>Metazoa</taxon>
        <taxon>Chordata</taxon>
        <taxon>Craniata</taxon>
        <taxon>Vertebrata</taxon>
        <taxon>Euteleostomi</taxon>
        <taxon>Actinopterygii</taxon>
        <taxon>Neopterygii</taxon>
        <taxon>Teleostei</taxon>
        <taxon>Neoteleostei</taxon>
        <taxon>Acanthomorphata</taxon>
        <taxon>Eupercaria</taxon>
        <taxon>Sciaenidae</taxon>
        <taxon>Collichthys</taxon>
    </lineage>
</organism>
<feature type="region of interest" description="Disordered" evidence="1">
    <location>
        <begin position="46"/>
        <end position="91"/>
    </location>
</feature>
<keyword evidence="3" id="KW-1185">Reference proteome</keyword>
<gene>
    <name evidence="2" type="ORF">D9C73_004391</name>
</gene>